<evidence type="ECO:0000313" key="2">
    <source>
        <dbReference type="Proteomes" id="UP000325395"/>
    </source>
</evidence>
<accession>A0ABQ6WTW1</accession>
<keyword evidence="2" id="KW-1185">Reference proteome</keyword>
<protein>
    <submittedName>
        <fullName evidence="1">Uncharacterized protein</fullName>
    </submittedName>
</protein>
<reference evidence="1 2" key="1">
    <citation type="submission" date="2019-04" db="EMBL/GenBank/DDBJ databases">
        <authorList>
            <consortium name="DOE Joint Genome Institute"/>
            <person name="Mondo S."/>
            <person name="Kjaerbolling I."/>
            <person name="Vesth T."/>
            <person name="Frisvad J.C."/>
            <person name="Nybo J.L."/>
            <person name="Theobald S."/>
            <person name="Kildgaard S."/>
            <person name="Isbrandt T."/>
            <person name="Kuo A."/>
            <person name="Sato A."/>
            <person name="Lyhne E.K."/>
            <person name="Kogle M.E."/>
            <person name="Wiebenga A."/>
            <person name="Kun R.S."/>
            <person name="Lubbers R.J."/>
            <person name="Makela M.R."/>
            <person name="Barry K."/>
            <person name="Chovatia M."/>
            <person name="Clum A."/>
            <person name="Daum C."/>
            <person name="Haridas S."/>
            <person name="He G."/>
            <person name="LaButti K."/>
            <person name="Lipzen A."/>
            <person name="Riley R."/>
            <person name="Salamov A."/>
            <person name="Simmons B.A."/>
            <person name="Magnuson J.K."/>
            <person name="Henrissat B."/>
            <person name="Mortensen U.H."/>
            <person name="Larsen T.O."/>
            <person name="Devries R.P."/>
            <person name="Grigoriev I.V."/>
            <person name="Machida M."/>
            <person name="Baker S.E."/>
            <person name="Andersen M.R."/>
            <person name="Cantor M.N."/>
            <person name="Hua S.X."/>
        </authorList>
    </citation>
    <scope>NUCLEOTIDE SEQUENCE [LARGE SCALE GENOMIC DNA]</scope>
    <source>
        <strain evidence="1 2">CBS 117616</strain>
    </source>
</reference>
<evidence type="ECO:0000313" key="1">
    <source>
        <dbReference type="EMBL" id="KAE8420549.1"/>
    </source>
</evidence>
<dbReference type="Proteomes" id="UP000325395">
    <property type="component" value="Unassembled WGS sequence"/>
</dbReference>
<dbReference type="EMBL" id="ML735708">
    <property type="protein sequence ID" value="KAE8420549.1"/>
    <property type="molecule type" value="Genomic_DNA"/>
</dbReference>
<name>A0ABQ6WTW1_9EURO</name>
<gene>
    <name evidence="1" type="ORF">BDV36DRAFT_249571</name>
</gene>
<sequence>MSMKSWNDSQVAAFSLPKGLPGAFAAIERIFGCGKTSVQAAMALLCHRLGYHMLMVAPCSAALLAVENQLSKLDTTAPALRVLQWQME</sequence>
<proteinExistence type="predicted"/>
<organism evidence="1 2">
    <name type="scientific">Aspergillus pseudocaelatus</name>
    <dbReference type="NCBI Taxonomy" id="1825620"/>
    <lineage>
        <taxon>Eukaryota</taxon>
        <taxon>Fungi</taxon>
        <taxon>Dikarya</taxon>
        <taxon>Ascomycota</taxon>
        <taxon>Pezizomycotina</taxon>
        <taxon>Eurotiomycetes</taxon>
        <taxon>Eurotiomycetidae</taxon>
        <taxon>Eurotiales</taxon>
        <taxon>Aspergillaceae</taxon>
        <taxon>Aspergillus</taxon>
        <taxon>Aspergillus subgen. Circumdati</taxon>
    </lineage>
</organism>